<dbReference type="InterPro" id="IPR032466">
    <property type="entry name" value="Metal_Hydrolase"/>
</dbReference>
<evidence type="ECO:0000313" key="2">
    <source>
        <dbReference type="EMBL" id="HIU36001.1"/>
    </source>
</evidence>
<dbReference type="CDD" id="cd01300">
    <property type="entry name" value="YtcJ_like"/>
    <property type="match status" value="1"/>
</dbReference>
<dbReference type="Gene3D" id="3.20.20.140">
    <property type="entry name" value="Metal-dependent hydrolases"/>
    <property type="match status" value="1"/>
</dbReference>
<organism evidence="2 3">
    <name type="scientific">Candidatus Fimenecus excrementigallinarum</name>
    <dbReference type="NCBI Taxonomy" id="2840816"/>
    <lineage>
        <taxon>Bacteria</taxon>
        <taxon>Bacillati</taxon>
        <taxon>Bacillota</taxon>
        <taxon>Clostridia</taxon>
        <taxon>Candidatus Fimenecus</taxon>
    </lineage>
</organism>
<dbReference type="EMBL" id="DVMW01000032">
    <property type="protein sequence ID" value="HIU36001.1"/>
    <property type="molecule type" value="Genomic_DNA"/>
</dbReference>
<dbReference type="Proteomes" id="UP000824071">
    <property type="component" value="Unassembled WGS sequence"/>
</dbReference>
<feature type="domain" description="Amidohydrolase 3" evidence="1">
    <location>
        <begin position="39"/>
        <end position="513"/>
    </location>
</feature>
<dbReference type="Pfam" id="PF07969">
    <property type="entry name" value="Amidohydro_3"/>
    <property type="match status" value="1"/>
</dbReference>
<dbReference type="PANTHER" id="PTHR22642">
    <property type="entry name" value="IMIDAZOLONEPROPIONASE"/>
    <property type="match status" value="1"/>
</dbReference>
<proteinExistence type="predicted"/>
<dbReference type="InterPro" id="IPR011059">
    <property type="entry name" value="Metal-dep_hydrolase_composite"/>
</dbReference>
<accession>A0A9D1IG04</accession>
<dbReference type="InterPro" id="IPR013108">
    <property type="entry name" value="Amidohydro_3"/>
</dbReference>
<reference evidence="2" key="2">
    <citation type="journal article" date="2021" name="PeerJ">
        <title>Extensive microbial diversity within the chicken gut microbiome revealed by metagenomics and culture.</title>
        <authorList>
            <person name="Gilroy R."/>
            <person name="Ravi A."/>
            <person name="Getino M."/>
            <person name="Pursley I."/>
            <person name="Horton D.L."/>
            <person name="Alikhan N.F."/>
            <person name="Baker D."/>
            <person name="Gharbi K."/>
            <person name="Hall N."/>
            <person name="Watson M."/>
            <person name="Adriaenssens E.M."/>
            <person name="Foster-Nyarko E."/>
            <person name="Jarju S."/>
            <person name="Secka A."/>
            <person name="Antonio M."/>
            <person name="Oren A."/>
            <person name="Chaudhuri R.R."/>
            <person name="La Ragione R."/>
            <person name="Hildebrand F."/>
            <person name="Pallen M.J."/>
        </authorList>
    </citation>
    <scope>NUCLEOTIDE SEQUENCE</scope>
    <source>
        <strain evidence="2">ChiGjej1B1-19959</strain>
    </source>
</reference>
<dbReference type="Gene3D" id="2.30.40.10">
    <property type="entry name" value="Urease, subunit C, domain 1"/>
    <property type="match status" value="1"/>
</dbReference>
<dbReference type="SUPFAM" id="SSF51338">
    <property type="entry name" value="Composite domain of metallo-dependent hydrolases"/>
    <property type="match status" value="1"/>
</dbReference>
<dbReference type="InterPro" id="IPR033932">
    <property type="entry name" value="YtcJ-like"/>
</dbReference>
<gene>
    <name evidence="2" type="ORF">IAC53_05275</name>
</gene>
<sequence>MEPEATAPAQALLTENGVVRAVGRPDDLLRQAAGGVRRVDLRGAALLPAFIDAHSHFTQVAYSFLQVSLSGVRSVREMETRLAAFIRGRGLSPGAWVTAWDFDPTDMENGQPPDKAALDALCPGYLLLIRHKSGHMGWCNGAALQALGITAQTAVPAGGRIGVRDGQLTGYLEENAFFEALRATPAPDKQALLGAYRSAQALYASHGIATVQEGMCTKEMLPAYRLLLAEDLLRLDLVVFTDPACFAEVQALLKSSGRRRCRLGGVKIFLDGSPQGRTAWMREPYLGRDPGYCGYGVMTDEAVCDAFRFAAEEKVQLLAHSNGDAACEQFLRCLAKAEAQYPVLKNLRPVLIHAQFLQPEQAKRAVALGAAASFFVAHVYHWGDVHLQNFGPARAENISPAAEAIRAGLRFTFHQDAPVIAPDMPETLWCAVCRQTKAGRTLGKRQAVSAQEALAAVTRTAAWQYGEEAKKGTLAPGKRADFVVLDRSPLCVPPEELRALRVLATYKDGEQVFPNAAGT</sequence>
<dbReference type="PANTHER" id="PTHR22642:SF2">
    <property type="entry name" value="PROTEIN LONG AFTER FAR-RED 3"/>
    <property type="match status" value="1"/>
</dbReference>
<dbReference type="SUPFAM" id="SSF51556">
    <property type="entry name" value="Metallo-dependent hydrolases"/>
    <property type="match status" value="1"/>
</dbReference>
<dbReference type="AlphaFoldDB" id="A0A9D1IG04"/>
<protein>
    <submittedName>
        <fullName evidence="2">Amidohydrolase</fullName>
    </submittedName>
</protein>
<reference evidence="2" key="1">
    <citation type="submission" date="2020-10" db="EMBL/GenBank/DDBJ databases">
        <authorList>
            <person name="Gilroy R."/>
        </authorList>
    </citation>
    <scope>NUCLEOTIDE SEQUENCE</scope>
    <source>
        <strain evidence="2">ChiGjej1B1-19959</strain>
    </source>
</reference>
<name>A0A9D1IG04_9FIRM</name>
<comment type="caution">
    <text evidence="2">The sequence shown here is derived from an EMBL/GenBank/DDBJ whole genome shotgun (WGS) entry which is preliminary data.</text>
</comment>
<evidence type="ECO:0000313" key="3">
    <source>
        <dbReference type="Proteomes" id="UP000824071"/>
    </source>
</evidence>
<evidence type="ECO:0000259" key="1">
    <source>
        <dbReference type="Pfam" id="PF07969"/>
    </source>
</evidence>
<dbReference type="Gene3D" id="3.10.310.70">
    <property type="match status" value="1"/>
</dbReference>
<dbReference type="GO" id="GO:0016810">
    <property type="term" value="F:hydrolase activity, acting on carbon-nitrogen (but not peptide) bonds"/>
    <property type="evidence" value="ECO:0007669"/>
    <property type="project" value="InterPro"/>
</dbReference>